<name>A0A4P9WFG9_9FUNG</name>
<feature type="region of interest" description="Disordered" evidence="2">
    <location>
        <begin position="1"/>
        <end position="149"/>
    </location>
</feature>
<feature type="compositionally biased region" description="Low complexity" evidence="2">
    <location>
        <begin position="69"/>
        <end position="98"/>
    </location>
</feature>
<reference evidence="5" key="1">
    <citation type="journal article" date="2018" name="Nat. Microbiol.">
        <title>Leveraging single-cell genomics to expand the fungal tree of life.</title>
        <authorList>
            <person name="Ahrendt S.R."/>
            <person name="Quandt C.A."/>
            <person name="Ciobanu D."/>
            <person name="Clum A."/>
            <person name="Salamov A."/>
            <person name="Andreopoulos B."/>
            <person name="Cheng J.F."/>
            <person name="Woyke T."/>
            <person name="Pelin A."/>
            <person name="Henrissat B."/>
            <person name="Reynolds N.K."/>
            <person name="Benny G.L."/>
            <person name="Smith M.E."/>
            <person name="James T.Y."/>
            <person name="Grigoriev I.V."/>
        </authorList>
    </citation>
    <scope>NUCLEOTIDE SEQUENCE [LARGE SCALE GENOMIC DNA]</scope>
</reference>
<dbReference type="OrthoDB" id="10065185at2759"/>
<proteinExistence type="predicted"/>
<feature type="compositionally biased region" description="Basic residues" evidence="2">
    <location>
        <begin position="677"/>
        <end position="728"/>
    </location>
</feature>
<feature type="region of interest" description="Disordered" evidence="2">
    <location>
        <begin position="270"/>
        <end position="754"/>
    </location>
</feature>
<feature type="domain" description="RRM" evidence="3">
    <location>
        <begin position="158"/>
        <end position="241"/>
    </location>
</feature>
<dbReference type="CDD" id="cd12372">
    <property type="entry name" value="RRM_CFIm68_CFIm59"/>
    <property type="match status" value="1"/>
</dbReference>
<feature type="compositionally biased region" description="Low complexity" evidence="2">
    <location>
        <begin position="272"/>
        <end position="283"/>
    </location>
</feature>
<keyword evidence="1" id="KW-0694">RNA-binding</keyword>
<feature type="compositionally biased region" description="Basic and acidic residues" evidence="2">
    <location>
        <begin position="503"/>
        <end position="516"/>
    </location>
</feature>
<accession>A0A4P9WFG9</accession>
<organism evidence="4 5">
    <name type="scientific">Blyttiomyces helicus</name>
    <dbReference type="NCBI Taxonomy" id="388810"/>
    <lineage>
        <taxon>Eukaryota</taxon>
        <taxon>Fungi</taxon>
        <taxon>Fungi incertae sedis</taxon>
        <taxon>Chytridiomycota</taxon>
        <taxon>Chytridiomycota incertae sedis</taxon>
        <taxon>Chytridiomycetes</taxon>
        <taxon>Chytridiomycetes incertae sedis</taxon>
        <taxon>Blyttiomyces</taxon>
    </lineage>
</organism>
<feature type="compositionally biased region" description="Polar residues" evidence="2">
    <location>
        <begin position="31"/>
        <end position="46"/>
    </location>
</feature>
<feature type="compositionally biased region" description="Basic and acidic residues" evidence="2">
    <location>
        <begin position="610"/>
        <end position="644"/>
    </location>
</feature>
<dbReference type="Gene3D" id="3.30.70.330">
    <property type="match status" value="1"/>
</dbReference>
<dbReference type="GO" id="GO:0003723">
    <property type="term" value="F:RNA binding"/>
    <property type="evidence" value="ECO:0007669"/>
    <property type="project" value="UniProtKB-UniRule"/>
</dbReference>
<protein>
    <recommendedName>
        <fullName evidence="3">RRM domain-containing protein</fullName>
    </recommendedName>
</protein>
<dbReference type="PROSITE" id="PS50102">
    <property type="entry name" value="RRM"/>
    <property type="match status" value="1"/>
</dbReference>
<evidence type="ECO:0000313" key="4">
    <source>
        <dbReference type="EMBL" id="RKO91499.1"/>
    </source>
</evidence>
<dbReference type="SMART" id="SM00360">
    <property type="entry name" value="RRM"/>
    <property type="match status" value="1"/>
</dbReference>
<feature type="compositionally biased region" description="Gly residues" evidence="2">
    <location>
        <begin position="439"/>
        <end position="448"/>
    </location>
</feature>
<dbReference type="Proteomes" id="UP000269721">
    <property type="component" value="Unassembled WGS sequence"/>
</dbReference>
<dbReference type="AlphaFoldDB" id="A0A4P9WFG9"/>
<feature type="compositionally biased region" description="Polar residues" evidence="2">
    <location>
        <begin position="734"/>
        <end position="746"/>
    </location>
</feature>
<evidence type="ECO:0000256" key="1">
    <source>
        <dbReference type="PROSITE-ProRule" id="PRU00176"/>
    </source>
</evidence>
<feature type="compositionally biased region" description="Low complexity" evidence="2">
    <location>
        <begin position="480"/>
        <end position="501"/>
    </location>
</feature>
<keyword evidence="5" id="KW-1185">Reference proteome</keyword>
<dbReference type="SUPFAM" id="SSF54928">
    <property type="entry name" value="RNA-binding domain, RBD"/>
    <property type="match status" value="1"/>
</dbReference>
<evidence type="ECO:0000259" key="3">
    <source>
        <dbReference type="PROSITE" id="PS50102"/>
    </source>
</evidence>
<dbReference type="InterPro" id="IPR035979">
    <property type="entry name" value="RBD_domain_sf"/>
</dbReference>
<sequence length="1189" mass="126455">MDDDLDIYGDDGLGGAGLGADDSFLLGEDSAPSSASRNRRVSQASAYSDVVDYGADEPQPVKLEQPKTSPSSAIASVPPALKSGPRGPLGTPPSTSGAPGTGPAPPPANLPPPPSLSGTVRERPVPASLPSKPAPSIAQPPPGVGGWGGLQAPAHASRSLFVEDLSWWTTDEDMQLAIAEAGLTEFLIPSEIAFSEHRVNGKSKGVCFLPFSTSDACLKAKDFFEEIEIHGRKPSVKFVQAGQQHNPFRTLPKDPKELRMEAAMKRTVPAGATPAPLPSASQTAPPPTAIPPSFSLPPTPTNVPRPVPASQSRPQLPPPPSTSRAQPLPQPQQAPYPGFSRGPLIPQPAPYLTQPPSNQPPPQSPYDQDYFSQGPGAPLPPHSMMAFARPGTGGRPGPPRDPAGGYPAPFYERGFHGGPYPPPGSYFDGPDEFVDYGAFGRGPGGPGGRFPPRPFPGPRLIDDRDPRDRFGPDGGPPFGPNGANRPGWTGRSAPPATTADADAGEHTDDIKIKREPGLPAAPTGEKRKRIGEEADAQHLGEADHDIKRYAGPNGNRIMMPPPSQAPSSGGGSGGGMMLPPGLDRFGNYRGSRDWDRGRRLGGGGGVSVEVVERGSRPAAERDWERRDRDKERDRERDRDRDRRPAQISTSGVGAGSRRDSTASLALPATPPPASARSRSRSRSPLRRSRSRSRSRTRSRTRSRSPRPRSRTRSRTPRSRSGSRSRTSRSRSPIPLQQISPVTTTAQPPDRGRGLVHAPAHARVRRIALAIVGAASPRAGRRTLPRTAQELASALGEEEAQEFELAKLEASGRLKGAPACGKSTGSITATTTTFACAPRLNALSVASSALPSNVDSRALHDSIFAFGVAMRAHLRGFASLAASADRPVPLPSTCTNGPQPPAAWALDLTAVCSPHLLHAYTPKSRHSFQRRRGSRVWSRLDSACASSAPTWWKTTSIFTGTTTTSTGIARVRRVRTGVCRALPSNFDIRALYNTRNDFHVAMRGLLCEFASLAGFADWTEPLPRARTDGPSPLAAWVHNLTAVCTPYLLGTRVHAWVPGCRRHPTRGRGGRYSSCVERGAKLPTVHTLSPQPTTTQLHKSTPICRQLVPPSNLSSSRAHATHSLASIPSAATRSYDSTSLPPIWPALLLALIGGIENLLQIPFTPLPALSLSWPSSAPCTFVVVAAGFEH</sequence>
<evidence type="ECO:0000256" key="2">
    <source>
        <dbReference type="SAM" id="MobiDB-lite"/>
    </source>
</evidence>
<feature type="compositionally biased region" description="Pro residues" evidence="2">
    <location>
        <begin position="284"/>
        <end position="307"/>
    </location>
</feature>
<feature type="compositionally biased region" description="Pro residues" evidence="2">
    <location>
        <begin position="102"/>
        <end position="115"/>
    </location>
</feature>
<dbReference type="InterPro" id="IPR000504">
    <property type="entry name" value="RRM_dom"/>
</dbReference>
<dbReference type="EMBL" id="KZ995039">
    <property type="protein sequence ID" value="RKO91499.1"/>
    <property type="molecule type" value="Genomic_DNA"/>
</dbReference>
<evidence type="ECO:0000313" key="5">
    <source>
        <dbReference type="Proteomes" id="UP000269721"/>
    </source>
</evidence>
<dbReference type="InterPro" id="IPR012677">
    <property type="entry name" value="Nucleotide-bd_a/b_plait_sf"/>
</dbReference>
<feature type="compositionally biased region" description="Basic and acidic residues" evidence="2">
    <location>
        <begin position="530"/>
        <end position="548"/>
    </location>
</feature>
<gene>
    <name evidence="4" type="ORF">BDK51DRAFT_45611</name>
</gene>
<feature type="compositionally biased region" description="Basic and acidic residues" evidence="2">
    <location>
        <begin position="460"/>
        <end position="471"/>
    </location>
</feature>